<dbReference type="CDD" id="cd02961">
    <property type="entry name" value="PDI_a_family"/>
    <property type="match status" value="1"/>
</dbReference>
<dbReference type="InterPro" id="IPR051063">
    <property type="entry name" value="PDI"/>
</dbReference>
<gene>
    <name evidence="5" type="ORF">BJ085DRAFT_37792</name>
</gene>
<dbReference type="Proteomes" id="UP000268162">
    <property type="component" value="Unassembled WGS sequence"/>
</dbReference>
<dbReference type="GO" id="GO:0003756">
    <property type="term" value="F:protein disulfide isomerase activity"/>
    <property type="evidence" value="ECO:0007669"/>
    <property type="project" value="TreeGrafter"/>
</dbReference>
<dbReference type="Pfam" id="PF00085">
    <property type="entry name" value="Thioredoxin"/>
    <property type="match status" value="1"/>
</dbReference>
<evidence type="ECO:0000256" key="1">
    <source>
        <dbReference type="ARBA" id="ARBA00006347"/>
    </source>
</evidence>
<dbReference type="InterPro" id="IPR013766">
    <property type="entry name" value="Thioredoxin_domain"/>
</dbReference>
<comment type="similarity">
    <text evidence="1">Belongs to the protein disulfide isomerase family.</text>
</comment>
<dbReference type="InterPro" id="IPR036249">
    <property type="entry name" value="Thioredoxin-like_sf"/>
</dbReference>
<name>A0A4P9ZQD4_9FUNG</name>
<dbReference type="PANTHER" id="PTHR45672">
    <property type="entry name" value="PROTEIN DISULFIDE-ISOMERASE C17H9.14C-RELATED"/>
    <property type="match status" value="1"/>
</dbReference>
<dbReference type="Gene3D" id="3.40.30.10">
    <property type="entry name" value="Glutaredoxin"/>
    <property type="match status" value="1"/>
</dbReference>
<keyword evidence="6" id="KW-1185">Reference proteome</keyword>
<dbReference type="OrthoDB" id="2121326at2759"/>
<evidence type="ECO:0000313" key="5">
    <source>
        <dbReference type="EMBL" id="RKP35495.1"/>
    </source>
</evidence>
<reference evidence="6" key="1">
    <citation type="journal article" date="2018" name="Nat. Microbiol.">
        <title>Leveraging single-cell genomics to expand the fungal tree of life.</title>
        <authorList>
            <person name="Ahrendt S.R."/>
            <person name="Quandt C.A."/>
            <person name="Ciobanu D."/>
            <person name="Clum A."/>
            <person name="Salamov A."/>
            <person name="Andreopoulos B."/>
            <person name="Cheng J.F."/>
            <person name="Woyke T."/>
            <person name="Pelin A."/>
            <person name="Henrissat B."/>
            <person name="Reynolds N.K."/>
            <person name="Benny G.L."/>
            <person name="Smith M.E."/>
            <person name="James T.Y."/>
            <person name="Grigoriev I.V."/>
        </authorList>
    </citation>
    <scope>NUCLEOTIDE SEQUENCE [LARGE SCALE GENOMIC DNA]</scope>
    <source>
        <strain evidence="6">RSA 468</strain>
    </source>
</reference>
<accession>A0A4P9ZQD4</accession>
<dbReference type="GO" id="GO:0006457">
    <property type="term" value="P:protein folding"/>
    <property type="evidence" value="ECO:0007669"/>
    <property type="project" value="TreeGrafter"/>
</dbReference>
<evidence type="ECO:0000256" key="2">
    <source>
        <dbReference type="ARBA" id="ARBA00022729"/>
    </source>
</evidence>
<protein>
    <submittedName>
        <fullName evidence="5">Thioredoxin-like protein</fullName>
    </submittedName>
</protein>
<dbReference type="SUPFAM" id="SSF52833">
    <property type="entry name" value="Thioredoxin-like"/>
    <property type="match status" value="1"/>
</dbReference>
<feature type="domain" description="Thioredoxin" evidence="4">
    <location>
        <begin position="36"/>
        <end position="169"/>
    </location>
</feature>
<evidence type="ECO:0000256" key="3">
    <source>
        <dbReference type="SAM" id="SignalP"/>
    </source>
</evidence>
<feature type="signal peptide" evidence="3">
    <location>
        <begin position="1"/>
        <end position="23"/>
    </location>
</feature>
<dbReference type="EMBL" id="ML002855">
    <property type="protein sequence ID" value="RKP35495.1"/>
    <property type="molecule type" value="Genomic_DNA"/>
</dbReference>
<keyword evidence="2 3" id="KW-0732">Signal</keyword>
<dbReference type="GO" id="GO:0005783">
    <property type="term" value="C:endoplasmic reticulum"/>
    <property type="evidence" value="ECO:0007669"/>
    <property type="project" value="TreeGrafter"/>
</dbReference>
<proteinExistence type="inferred from homology"/>
<evidence type="ECO:0000259" key="4">
    <source>
        <dbReference type="PROSITE" id="PS51352"/>
    </source>
</evidence>
<feature type="chain" id="PRO_5020849130" evidence="3">
    <location>
        <begin position="24"/>
        <end position="169"/>
    </location>
</feature>
<dbReference type="STRING" id="215637.A0A4P9ZQD4"/>
<dbReference type="PANTHER" id="PTHR45672:SF3">
    <property type="entry name" value="THIOREDOXIN DOMAIN-CONTAINING PROTEIN 5"/>
    <property type="match status" value="1"/>
</dbReference>
<dbReference type="AlphaFoldDB" id="A0A4P9ZQD4"/>
<dbReference type="PROSITE" id="PS51352">
    <property type="entry name" value="THIOREDOXIN_2"/>
    <property type="match status" value="1"/>
</dbReference>
<sequence>MFQNLFRATALAVLASLVTFTQALPQPTTLQRRAPLDPSDHFYSAHITVLDQNYFSSEVENSDVPVVITFYAHWCGNSKRFAPTWQAVAAKYADPANQGNSESSLSQVNFYQYDCALNDDHRDFCAEKDTGGYPTPFMYKRGVGRVEIEEYESEDGLTKSIENFVAAHR</sequence>
<evidence type="ECO:0000313" key="6">
    <source>
        <dbReference type="Proteomes" id="UP000268162"/>
    </source>
</evidence>
<organism evidence="5 6">
    <name type="scientific">Dimargaris cristalligena</name>
    <dbReference type="NCBI Taxonomy" id="215637"/>
    <lineage>
        <taxon>Eukaryota</taxon>
        <taxon>Fungi</taxon>
        <taxon>Fungi incertae sedis</taxon>
        <taxon>Zoopagomycota</taxon>
        <taxon>Kickxellomycotina</taxon>
        <taxon>Dimargaritomycetes</taxon>
        <taxon>Dimargaritales</taxon>
        <taxon>Dimargaritaceae</taxon>
        <taxon>Dimargaris</taxon>
    </lineage>
</organism>